<evidence type="ECO:0008006" key="3">
    <source>
        <dbReference type="Google" id="ProtNLM"/>
    </source>
</evidence>
<sequence>MIQNLEDMIRRFCACGLECKYFDGFTHDWWTLIPELELAYRTSIHASTGKTPAMLEKGWNPKLPVNTLKKDLVDIHPNSPSFKLFLDKVSHHVNQSMNDAFEYAKQKWDKNHKTPEFRVGDLILVSTLSFNNIEGPKKLKDSFAGQFIIQALHGTNSVQVELSGELENKHPTFPVSLVKNYTSSDKELFPLRNETPLKVPPHDQIEEKKVLKVLKERRLREKNEREYLVRYKNPQHEDGWIVAERIPDSQKFRRRFIHEKRPIPQ</sequence>
<dbReference type="GO" id="GO:0003676">
    <property type="term" value="F:nucleic acid binding"/>
    <property type="evidence" value="ECO:0007669"/>
    <property type="project" value="InterPro"/>
</dbReference>
<dbReference type="InterPro" id="IPR036397">
    <property type="entry name" value="RNaseH_sf"/>
</dbReference>
<keyword evidence="2" id="KW-1185">Reference proteome</keyword>
<protein>
    <recommendedName>
        <fullName evidence="3">Integrase catalytic domain-containing protein</fullName>
    </recommendedName>
</protein>
<evidence type="ECO:0000313" key="2">
    <source>
        <dbReference type="Proteomes" id="UP000765509"/>
    </source>
</evidence>
<dbReference type="Proteomes" id="UP000765509">
    <property type="component" value="Unassembled WGS sequence"/>
</dbReference>
<evidence type="ECO:0000313" key="1">
    <source>
        <dbReference type="EMBL" id="MBW0568018.1"/>
    </source>
</evidence>
<dbReference type="SUPFAM" id="SSF54160">
    <property type="entry name" value="Chromo domain-like"/>
    <property type="match status" value="1"/>
</dbReference>
<dbReference type="EMBL" id="AVOT02081849">
    <property type="protein sequence ID" value="MBW0568018.1"/>
    <property type="molecule type" value="Genomic_DNA"/>
</dbReference>
<dbReference type="AlphaFoldDB" id="A0A9Q3JT08"/>
<reference evidence="1" key="1">
    <citation type="submission" date="2021-03" db="EMBL/GenBank/DDBJ databases">
        <title>Draft genome sequence of rust myrtle Austropuccinia psidii MF-1, a brazilian biotype.</title>
        <authorList>
            <person name="Quecine M.C."/>
            <person name="Pachon D.M.R."/>
            <person name="Bonatelli M.L."/>
            <person name="Correr F.H."/>
            <person name="Franceschini L.M."/>
            <person name="Leite T.F."/>
            <person name="Margarido G.R.A."/>
            <person name="Almeida C.A."/>
            <person name="Ferrarezi J.A."/>
            <person name="Labate C.A."/>
        </authorList>
    </citation>
    <scope>NUCLEOTIDE SEQUENCE</scope>
    <source>
        <strain evidence="1">MF-1</strain>
    </source>
</reference>
<proteinExistence type="predicted"/>
<accession>A0A9Q3JT08</accession>
<comment type="caution">
    <text evidence="1">The sequence shown here is derived from an EMBL/GenBank/DDBJ whole genome shotgun (WGS) entry which is preliminary data.</text>
</comment>
<name>A0A9Q3JT08_9BASI</name>
<organism evidence="1 2">
    <name type="scientific">Austropuccinia psidii MF-1</name>
    <dbReference type="NCBI Taxonomy" id="1389203"/>
    <lineage>
        <taxon>Eukaryota</taxon>
        <taxon>Fungi</taxon>
        <taxon>Dikarya</taxon>
        <taxon>Basidiomycota</taxon>
        <taxon>Pucciniomycotina</taxon>
        <taxon>Pucciniomycetes</taxon>
        <taxon>Pucciniales</taxon>
        <taxon>Sphaerophragmiaceae</taxon>
        <taxon>Austropuccinia</taxon>
    </lineage>
</organism>
<dbReference type="Gene3D" id="3.30.420.10">
    <property type="entry name" value="Ribonuclease H-like superfamily/Ribonuclease H"/>
    <property type="match status" value="1"/>
</dbReference>
<gene>
    <name evidence="1" type="ORF">O181_107733</name>
</gene>
<dbReference type="InterPro" id="IPR016197">
    <property type="entry name" value="Chromo-like_dom_sf"/>
</dbReference>